<dbReference type="PANTHER" id="PTHR37739">
    <property type="entry name" value="KINESIN-LIKE PROTEIN KIN-12D"/>
    <property type="match status" value="1"/>
</dbReference>
<dbReference type="GO" id="GO:0005524">
    <property type="term" value="F:ATP binding"/>
    <property type="evidence" value="ECO:0007669"/>
    <property type="project" value="UniProtKB-KW"/>
</dbReference>
<dbReference type="EMBL" id="JALJOV010001965">
    <property type="protein sequence ID" value="KAK9837355.1"/>
    <property type="molecule type" value="Genomic_DNA"/>
</dbReference>
<dbReference type="InterPro" id="IPR001752">
    <property type="entry name" value="Kinesin_motor_dom"/>
</dbReference>
<feature type="region of interest" description="Disordered" evidence="9">
    <location>
        <begin position="864"/>
        <end position="886"/>
    </location>
</feature>
<dbReference type="Gene3D" id="3.40.850.10">
    <property type="entry name" value="Kinesin motor domain"/>
    <property type="match status" value="1"/>
</dbReference>
<feature type="coiled-coil region" evidence="8">
    <location>
        <begin position="721"/>
        <end position="852"/>
    </location>
</feature>
<dbReference type="Pfam" id="PF00225">
    <property type="entry name" value="Kinesin"/>
    <property type="match status" value="1"/>
</dbReference>
<evidence type="ECO:0000256" key="9">
    <source>
        <dbReference type="SAM" id="MobiDB-lite"/>
    </source>
</evidence>
<protein>
    <recommendedName>
        <fullName evidence="10">Kinesin motor domain-containing protein</fullName>
    </recommendedName>
</protein>
<dbReference type="AlphaFoldDB" id="A0AAW1RUE9"/>
<keyword evidence="4 8" id="KW-0175">Coiled coil</keyword>
<dbReference type="GO" id="GO:0005874">
    <property type="term" value="C:microtubule"/>
    <property type="evidence" value="ECO:0007669"/>
    <property type="project" value="UniProtKB-KW"/>
</dbReference>
<evidence type="ECO:0000256" key="3">
    <source>
        <dbReference type="ARBA" id="ARBA00022840"/>
    </source>
</evidence>
<dbReference type="PROSITE" id="PS50067">
    <property type="entry name" value="KINESIN_MOTOR_2"/>
    <property type="match status" value="1"/>
</dbReference>
<feature type="compositionally biased region" description="Low complexity" evidence="9">
    <location>
        <begin position="869"/>
        <end position="878"/>
    </location>
</feature>
<dbReference type="GO" id="GO:0008017">
    <property type="term" value="F:microtubule binding"/>
    <property type="evidence" value="ECO:0007669"/>
    <property type="project" value="InterPro"/>
</dbReference>
<dbReference type="InterPro" id="IPR044986">
    <property type="entry name" value="KIF15/KIN-12"/>
</dbReference>
<evidence type="ECO:0000256" key="4">
    <source>
        <dbReference type="ARBA" id="ARBA00023054"/>
    </source>
</evidence>
<keyword evidence="1" id="KW-0493">Microtubule</keyword>
<sequence>MLQEDGAHRHIPYRDSRLTFLLQDSLGGNSKTMMIANVSPALTNMAETLSTLRFAQRTKHIKNKAVVNEDTSGDAILLRQEINKLKEELAMLKSACGKGAQQAVAQNLLSRSPIFGGASPFVDWPATPALAARPQETKAAHEALVGALRREETARQESRRLEAELMGLKELLDQKEQDVQRSRMIIRLKDARLESSRMGGDGGGNNEELQALKQEVVIMRDRLEHHPEVKRFAVENQRLISEVERMHEIVGDGELDALAAEIDGLRAELLTQAEQAARPPPSPQVKEVEAAAAREADKQSRQMEQVMALEQAMSLAKDNLGQALQTAESQALELAEVRGRLHDEEMAAQAQASRLSAALDVSADLKQQVRDLQGQMGSMDREQERLQEKLSRLQAAAEEAGKGRLQAEATGMAAAQELDELHSEKKWELEELRGQMSTLVGSAWEQLEAATARAEEAQGTIRRLDAQRSALESALSQQDAACKAAKMEAFTWKQRFSEAAEAGPPPPGTPPQEAVPSVWAIPAQRSPLQALTGSAAKMPRRMRESVADFELRKSGGSTLGPAGVAALESLSPRSSQKLASRHHSMLSGAEENAEPLSISQEGSYESLATPRSKSTSSERESSLALLSTAQQALQQQMSKAAQLAADRSAAVSFLEDARTELAASQEAAAGLKLELAGSQAEAARLRTELQRGQASQAGLEGRAAAKQSEVDELVAERVTWLAELQQQRTHADAALDQVEMQLAEAHERQARAEKEVAALTGQHNTQQRIQHHMKVKEENNALRADVARLHDELARQTSRCERAVAQVSRLREQSGQAGPADLDEEDRLRCSLKSLEGERDRLAHAHEQLAQSILDVAVQMPAATPPTTPGTSPMASPMKSTGAADSALPAEKLGKAANKAVNDIKARMQRAQRSMEASAQQVRLLQEAGRLTQLHPSGP</sequence>
<evidence type="ECO:0000256" key="8">
    <source>
        <dbReference type="SAM" id="Coils"/>
    </source>
</evidence>
<feature type="coiled-coil region" evidence="8">
    <location>
        <begin position="901"/>
        <end position="928"/>
    </location>
</feature>
<evidence type="ECO:0000256" key="6">
    <source>
        <dbReference type="ARBA" id="ARBA00034488"/>
    </source>
</evidence>
<feature type="region of interest" description="Disordered" evidence="9">
    <location>
        <begin position="496"/>
        <end position="515"/>
    </location>
</feature>
<evidence type="ECO:0000259" key="10">
    <source>
        <dbReference type="PROSITE" id="PS50067"/>
    </source>
</evidence>
<evidence type="ECO:0000313" key="11">
    <source>
        <dbReference type="EMBL" id="KAK9837355.1"/>
    </source>
</evidence>
<feature type="compositionally biased region" description="Basic and acidic residues" evidence="9">
    <location>
        <begin position="541"/>
        <end position="553"/>
    </location>
</feature>
<dbReference type="InterPro" id="IPR027417">
    <property type="entry name" value="P-loop_NTPase"/>
</dbReference>
<feature type="domain" description="Kinesin motor" evidence="10">
    <location>
        <begin position="1"/>
        <end position="61"/>
    </location>
</feature>
<dbReference type="Proteomes" id="UP001485043">
    <property type="component" value="Unassembled WGS sequence"/>
</dbReference>
<gene>
    <name evidence="11" type="ORF">WJX84_008444</name>
</gene>
<evidence type="ECO:0000256" key="1">
    <source>
        <dbReference type="ARBA" id="ARBA00022701"/>
    </source>
</evidence>
<feature type="region of interest" description="Disordered" evidence="9">
    <location>
        <begin position="532"/>
        <end position="627"/>
    </location>
</feature>
<evidence type="ECO:0000256" key="5">
    <source>
        <dbReference type="ARBA" id="ARBA00023175"/>
    </source>
</evidence>
<keyword evidence="12" id="KW-1185">Reference proteome</keyword>
<dbReference type="GO" id="GO:0003777">
    <property type="term" value="F:microtubule motor activity"/>
    <property type="evidence" value="ECO:0007669"/>
    <property type="project" value="InterPro"/>
</dbReference>
<reference evidence="11 12" key="1">
    <citation type="journal article" date="2024" name="Nat. Commun.">
        <title>Phylogenomics reveals the evolutionary origins of lichenization in chlorophyte algae.</title>
        <authorList>
            <person name="Puginier C."/>
            <person name="Libourel C."/>
            <person name="Otte J."/>
            <person name="Skaloud P."/>
            <person name="Haon M."/>
            <person name="Grisel S."/>
            <person name="Petersen M."/>
            <person name="Berrin J.G."/>
            <person name="Delaux P.M."/>
            <person name="Dal Grande F."/>
            <person name="Keller J."/>
        </authorList>
    </citation>
    <scope>NUCLEOTIDE SEQUENCE [LARGE SCALE GENOMIC DNA]</scope>
    <source>
        <strain evidence="11 12">SAG 2523</strain>
    </source>
</reference>
<keyword evidence="2" id="KW-0547">Nucleotide-binding</keyword>
<evidence type="ECO:0000256" key="2">
    <source>
        <dbReference type="ARBA" id="ARBA00022741"/>
    </source>
</evidence>
<keyword evidence="3" id="KW-0067">ATP-binding</keyword>
<dbReference type="GO" id="GO:0007018">
    <property type="term" value="P:microtubule-based movement"/>
    <property type="evidence" value="ECO:0007669"/>
    <property type="project" value="InterPro"/>
</dbReference>
<organism evidence="11 12">
    <name type="scientific">Apatococcus fuscideae</name>
    <dbReference type="NCBI Taxonomy" id="2026836"/>
    <lineage>
        <taxon>Eukaryota</taxon>
        <taxon>Viridiplantae</taxon>
        <taxon>Chlorophyta</taxon>
        <taxon>core chlorophytes</taxon>
        <taxon>Trebouxiophyceae</taxon>
        <taxon>Chlorellales</taxon>
        <taxon>Chlorellaceae</taxon>
        <taxon>Apatococcus</taxon>
    </lineage>
</organism>
<feature type="coiled-coil region" evidence="8">
    <location>
        <begin position="68"/>
        <end position="95"/>
    </location>
</feature>
<comment type="caution">
    <text evidence="11">The sequence shown here is derived from an EMBL/GenBank/DDBJ whole genome shotgun (WGS) entry which is preliminary data.</text>
</comment>
<comment type="similarity">
    <text evidence="6">Belongs to the TRAFAC class myosin-kinesin ATPase superfamily. Kinesin family. KIN-12 subfamily.</text>
</comment>
<accession>A0AAW1RUE9</accession>
<proteinExistence type="inferred from homology"/>
<feature type="coiled-coil region" evidence="8">
    <location>
        <begin position="362"/>
        <end position="474"/>
    </location>
</feature>
<keyword evidence="5" id="KW-0505">Motor protein</keyword>
<evidence type="ECO:0000313" key="12">
    <source>
        <dbReference type="Proteomes" id="UP001485043"/>
    </source>
</evidence>
<comment type="caution">
    <text evidence="7">Lacks conserved residue(s) required for the propagation of feature annotation.</text>
</comment>
<feature type="coiled-coil region" evidence="8">
    <location>
        <begin position="144"/>
        <end position="178"/>
    </location>
</feature>
<dbReference type="PANTHER" id="PTHR37739:SF8">
    <property type="entry name" value="KINESIN-LIKE PROTEIN KIN-12D"/>
    <property type="match status" value="1"/>
</dbReference>
<evidence type="ECO:0000256" key="7">
    <source>
        <dbReference type="PROSITE-ProRule" id="PRU00283"/>
    </source>
</evidence>
<dbReference type="InterPro" id="IPR036961">
    <property type="entry name" value="Kinesin_motor_dom_sf"/>
</dbReference>
<dbReference type="SUPFAM" id="SSF52540">
    <property type="entry name" value="P-loop containing nucleoside triphosphate hydrolases"/>
    <property type="match status" value="1"/>
</dbReference>
<name>A0AAW1RUE9_9CHLO</name>